<dbReference type="Proteomes" id="UP001239111">
    <property type="component" value="Chromosome 3"/>
</dbReference>
<sequence length="649" mass="74776">MLLILLFLETFVSTSNFSEEKKNSFVSEYFAHRAPSSVIGITCSQYQSDIELIRGLSDLNVQTILWNGENGIDMFSLARTDYYKLGIFVDLRCHFPANPRSVLTEATNYNMFGELHYWLLLGSNLSESVSVVDDTSFGLSTDLVIAIHEDDDFVLYDVYNPCKIRGGKLKINRLGTWDECKNTNVSFRIDKKPRWNLQGMQLKMAVNIYGKPSKRSVYEYLEDYNFKQFDRSTRIAYSMWLQLTTMFNFTLDFQEITVPNDDDDASPAMSALERGNIDLSGTAHKMTVERVDQVKAVYPTIPFRTSFIFRSTSSDQLSVRDIFLPLSSTVWYLTVAISILSINALAFLFIISNSNVYENYLHSIIIHVGAFCQQGTEFSSSSLSGRIAILHILLFNLLLYNYYLASAVSNRLSEPVISVNDSLHELALKNFQCASESIPEFNNQIKIDDWETKSFYDHKWLKIPDQQKYMSCEEGMALVMRGGFAYHTYPEMSYPYVERYFDHRKICELQEVHVVRPTHLSIFVHINSSFTEMFRFGFLKLSEFGVKYRIVKFWTARKPACRSDILTADSITLNEVAPAIIFLLFGVLMASSILALEFLVLSYYKGALSSMTKKTDFEQLNVLTKNIFRQVYKEIMTIYKRKYNRTEAN</sequence>
<evidence type="ECO:0000313" key="2">
    <source>
        <dbReference type="Proteomes" id="UP001239111"/>
    </source>
</evidence>
<proteinExistence type="predicted"/>
<dbReference type="EMBL" id="CM056743">
    <property type="protein sequence ID" value="KAJ8673008.1"/>
    <property type="molecule type" value="Genomic_DNA"/>
</dbReference>
<reference evidence="1" key="1">
    <citation type="submission" date="2023-04" db="EMBL/GenBank/DDBJ databases">
        <title>A chromosome-level genome assembly of the parasitoid wasp Eretmocerus hayati.</title>
        <authorList>
            <person name="Zhong Y."/>
            <person name="Liu S."/>
            <person name="Liu Y."/>
        </authorList>
    </citation>
    <scope>NUCLEOTIDE SEQUENCE</scope>
    <source>
        <strain evidence="1">ZJU_SS_LIU_2023</strain>
    </source>
</reference>
<organism evidence="1 2">
    <name type="scientific">Eretmocerus hayati</name>
    <dbReference type="NCBI Taxonomy" id="131215"/>
    <lineage>
        <taxon>Eukaryota</taxon>
        <taxon>Metazoa</taxon>
        <taxon>Ecdysozoa</taxon>
        <taxon>Arthropoda</taxon>
        <taxon>Hexapoda</taxon>
        <taxon>Insecta</taxon>
        <taxon>Pterygota</taxon>
        <taxon>Neoptera</taxon>
        <taxon>Endopterygota</taxon>
        <taxon>Hymenoptera</taxon>
        <taxon>Apocrita</taxon>
        <taxon>Proctotrupomorpha</taxon>
        <taxon>Chalcidoidea</taxon>
        <taxon>Aphelinidae</taxon>
        <taxon>Aphelininae</taxon>
        <taxon>Eretmocerus</taxon>
    </lineage>
</organism>
<accession>A0ACC2NQB6</accession>
<evidence type="ECO:0000313" key="1">
    <source>
        <dbReference type="EMBL" id="KAJ8673008.1"/>
    </source>
</evidence>
<comment type="caution">
    <text evidence="1">The sequence shown here is derived from an EMBL/GenBank/DDBJ whole genome shotgun (WGS) entry which is preliminary data.</text>
</comment>
<keyword evidence="2" id="KW-1185">Reference proteome</keyword>
<gene>
    <name evidence="1" type="ORF">QAD02_004269</name>
</gene>
<protein>
    <submittedName>
        <fullName evidence="1">Uncharacterized protein</fullName>
    </submittedName>
</protein>
<name>A0ACC2NQB6_9HYME</name>